<feature type="coiled-coil region" evidence="1">
    <location>
        <begin position="194"/>
        <end position="285"/>
    </location>
</feature>
<protein>
    <recommendedName>
        <fullName evidence="3">RH2 domain-containing protein</fullName>
    </recommendedName>
</protein>
<dbReference type="Gene3D" id="1.20.5.1000">
    <property type="entry name" value="arf6 gtpase in complex with a specific effector, jip4"/>
    <property type="match status" value="1"/>
</dbReference>
<evidence type="ECO:0000256" key="2">
    <source>
        <dbReference type="SAM" id="MobiDB-lite"/>
    </source>
</evidence>
<dbReference type="InterPro" id="IPR039911">
    <property type="entry name" value="JIP3/JIP4"/>
</dbReference>
<dbReference type="InterPro" id="IPR034744">
    <property type="entry name" value="RH2"/>
</dbReference>
<keyword evidence="5" id="KW-1185">Reference proteome</keyword>
<dbReference type="Pfam" id="PF16471">
    <property type="entry name" value="JIP_LZII"/>
    <property type="match status" value="1"/>
</dbReference>
<gene>
    <name evidence="4" type="ORF">WISP_04358</name>
</gene>
<keyword evidence="1" id="KW-0175">Coiled coil</keyword>
<evidence type="ECO:0000259" key="3">
    <source>
        <dbReference type="PROSITE" id="PS51777"/>
    </source>
</evidence>
<feature type="domain" description="RH2" evidence="3">
    <location>
        <begin position="257"/>
        <end position="312"/>
    </location>
</feature>
<dbReference type="Proteomes" id="UP001145742">
    <property type="component" value="Unassembled WGS sequence"/>
</dbReference>
<feature type="compositionally biased region" description="Basic residues" evidence="2">
    <location>
        <begin position="52"/>
        <end position="62"/>
    </location>
</feature>
<dbReference type="EMBL" id="WHWB01031843">
    <property type="protein sequence ID" value="KAJ7427741.1"/>
    <property type="molecule type" value="Genomic_DNA"/>
</dbReference>
<organism evidence="4 5">
    <name type="scientific">Willisornis vidua</name>
    <name type="common">Xingu scale-backed antbird</name>
    <dbReference type="NCBI Taxonomy" id="1566151"/>
    <lineage>
        <taxon>Eukaryota</taxon>
        <taxon>Metazoa</taxon>
        <taxon>Chordata</taxon>
        <taxon>Craniata</taxon>
        <taxon>Vertebrata</taxon>
        <taxon>Euteleostomi</taxon>
        <taxon>Archelosauria</taxon>
        <taxon>Archosauria</taxon>
        <taxon>Dinosauria</taxon>
        <taxon>Saurischia</taxon>
        <taxon>Theropoda</taxon>
        <taxon>Coelurosauria</taxon>
        <taxon>Aves</taxon>
        <taxon>Neognathae</taxon>
        <taxon>Neoaves</taxon>
        <taxon>Telluraves</taxon>
        <taxon>Australaves</taxon>
        <taxon>Passeriformes</taxon>
        <taxon>Thamnophilidae</taxon>
        <taxon>Willisornis</taxon>
    </lineage>
</organism>
<dbReference type="PANTHER" id="PTHR13886">
    <property type="entry name" value="JNK/SAPK-ASSOCIATED PROTEIN"/>
    <property type="match status" value="1"/>
</dbReference>
<proteinExistence type="predicted"/>
<dbReference type="PROSITE" id="PS51777">
    <property type="entry name" value="RH2"/>
    <property type="match status" value="1"/>
</dbReference>
<evidence type="ECO:0000313" key="4">
    <source>
        <dbReference type="EMBL" id="KAJ7427741.1"/>
    </source>
</evidence>
<feature type="compositionally biased region" description="Polar residues" evidence="2">
    <location>
        <begin position="17"/>
        <end position="28"/>
    </location>
</feature>
<accession>A0ABQ9DZ08</accession>
<reference evidence="4" key="1">
    <citation type="submission" date="2019-10" db="EMBL/GenBank/DDBJ databases">
        <authorList>
            <person name="Soares A.E.R."/>
            <person name="Aleixo A."/>
            <person name="Schneider P."/>
            <person name="Miyaki C.Y."/>
            <person name="Schneider M.P."/>
            <person name="Mello C."/>
            <person name="Vasconcelos A.T.R."/>
        </authorList>
    </citation>
    <scope>NUCLEOTIDE SEQUENCE</scope>
    <source>
        <tissue evidence="4">Muscle</tissue>
    </source>
</reference>
<dbReference type="InterPro" id="IPR032486">
    <property type="entry name" value="JIP_LZII"/>
</dbReference>
<evidence type="ECO:0000313" key="5">
    <source>
        <dbReference type="Proteomes" id="UP001145742"/>
    </source>
</evidence>
<feature type="compositionally biased region" description="Low complexity" evidence="2">
    <location>
        <begin position="7"/>
        <end position="16"/>
    </location>
</feature>
<dbReference type="PANTHER" id="PTHR13886:SF3">
    <property type="entry name" value="C-JUN-AMINO-TERMINAL KINASE-INTERACTING PROTEIN 3"/>
    <property type="match status" value="1"/>
</dbReference>
<feature type="region of interest" description="Disordered" evidence="2">
    <location>
        <begin position="1"/>
        <end position="69"/>
    </location>
</feature>
<sequence>MSESGQSSAAATPSTTGTKSNTPTSSVPSAAVTPLNESIQPMGDYTNGTAKGNKRAREKRNSRNMEVQVTQEMRNVSIGMGSSDEWSDVQDIIDSTPELDMCQDPRLERTGSSEERDRAAPQAEGIVNKAFGINTDSLYHELSTAGSEVIGDVDEGADLLGMGKEVGNLLLENSQLLETKNALNVVKNDLIAKVDQLSGEQEVLKGELEATKQAKAKIETRVKELEEELKRVKSEAIVARREPKEEVEDDSIPIAQRRRFTRVEMARVLMERNQYKERLMELQEAVRWTEMIRASREHPSVQEKKKSTIWQL</sequence>
<name>A0ABQ9DZ08_9PASS</name>
<evidence type="ECO:0000256" key="1">
    <source>
        <dbReference type="SAM" id="Coils"/>
    </source>
</evidence>
<comment type="caution">
    <text evidence="4">The sequence shown here is derived from an EMBL/GenBank/DDBJ whole genome shotgun (WGS) entry which is preliminary data.</text>
</comment>